<dbReference type="EMBL" id="MT142093">
    <property type="protein sequence ID" value="QJA74368.1"/>
    <property type="molecule type" value="Genomic_DNA"/>
</dbReference>
<dbReference type="AlphaFoldDB" id="A0A6M3L2P1"/>
<sequence length="56" mass="6432">MICPMKVSINQDRGYLEYECVVECAWYDNAKQQCCIKTISQLKKIIVSGGINTHTY</sequence>
<evidence type="ECO:0000313" key="1">
    <source>
        <dbReference type="EMBL" id="QJA74368.1"/>
    </source>
</evidence>
<gene>
    <name evidence="1" type="ORF">MM415A02030_0013</name>
    <name evidence="2" type="ORF">MM415B02664_0013</name>
</gene>
<proteinExistence type="predicted"/>
<reference evidence="2" key="1">
    <citation type="submission" date="2020-03" db="EMBL/GenBank/DDBJ databases">
        <title>The deep terrestrial virosphere.</title>
        <authorList>
            <person name="Holmfeldt K."/>
            <person name="Nilsson E."/>
            <person name="Simone D."/>
            <person name="Lopez-Fernandez M."/>
            <person name="Wu X."/>
            <person name="de Brujin I."/>
            <person name="Lundin D."/>
            <person name="Andersson A."/>
            <person name="Bertilsson S."/>
            <person name="Dopson M."/>
        </authorList>
    </citation>
    <scope>NUCLEOTIDE SEQUENCE</scope>
    <source>
        <strain evidence="1">MM415A02030</strain>
        <strain evidence="2">MM415B02664</strain>
    </source>
</reference>
<accession>A0A6M3L2P1</accession>
<name>A0A6M3L2P1_9ZZZZ</name>
<protein>
    <submittedName>
        <fullName evidence="2">Uncharacterized protein</fullName>
    </submittedName>
</protein>
<dbReference type="EMBL" id="MT142809">
    <property type="protein sequence ID" value="QJA88876.1"/>
    <property type="molecule type" value="Genomic_DNA"/>
</dbReference>
<evidence type="ECO:0000313" key="2">
    <source>
        <dbReference type="EMBL" id="QJA88876.1"/>
    </source>
</evidence>
<organism evidence="2">
    <name type="scientific">viral metagenome</name>
    <dbReference type="NCBI Taxonomy" id="1070528"/>
    <lineage>
        <taxon>unclassified sequences</taxon>
        <taxon>metagenomes</taxon>
        <taxon>organismal metagenomes</taxon>
    </lineage>
</organism>